<dbReference type="AlphaFoldDB" id="A0A6G1Q8L9"/>
<reference evidence="2" key="2">
    <citation type="submission" date="2019-02" db="EMBL/GenBank/DDBJ databases">
        <title>Opniocepnalus argus Var Kimnra genome.</title>
        <authorList>
            <person name="Zhou C."/>
            <person name="Xiao S."/>
        </authorList>
    </citation>
    <scope>NUCLEOTIDE SEQUENCE [LARGE SCALE GENOMIC DNA]</scope>
</reference>
<accession>A0A6G1Q8L9</accession>
<proteinExistence type="predicted"/>
<protein>
    <submittedName>
        <fullName evidence="1">Uncharacterized protein</fullName>
    </submittedName>
</protein>
<gene>
    <name evidence="1" type="ORF">EXN66_Car014305</name>
</gene>
<evidence type="ECO:0000313" key="2">
    <source>
        <dbReference type="Proteomes" id="UP000503349"/>
    </source>
</evidence>
<keyword evidence="2" id="KW-1185">Reference proteome</keyword>
<evidence type="ECO:0000313" key="1">
    <source>
        <dbReference type="EMBL" id="KAF3698618.1"/>
    </source>
</evidence>
<dbReference type="Proteomes" id="UP000503349">
    <property type="component" value="Chromosome 14"/>
</dbReference>
<reference evidence="1 2" key="1">
    <citation type="submission" date="2019-02" db="EMBL/GenBank/DDBJ databases">
        <title>Opniocepnalus argus genome.</title>
        <authorList>
            <person name="Zhou C."/>
            <person name="Xiao S."/>
        </authorList>
    </citation>
    <scope>NUCLEOTIDE SEQUENCE [LARGE SCALE GENOMIC DNA]</scope>
    <source>
        <strain evidence="1">OARG1902GOOAL</strain>
        <tissue evidence="1">Muscle</tissue>
    </source>
</reference>
<sequence>MKRGHNFKIMTWTFGANRSKPRITHSIMFLIRVKICVLTFSTGHWTGVMFSSVSAVCPTGPPPEAFQLI</sequence>
<name>A0A6G1Q8L9_CHAAH</name>
<dbReference type="EMBL" id="CM015725">
    <property type="protein sequence ID" value="KAF3698618.1"/>
    <property type="molecule type" value="Genomic_DNA"/>
</dbReference>
<organism evidence="1 2">
    <name type="scientific">Channa argus</name>
    <name type="common">Northern snakehead</name>
    <name type="synonym">Ophicephalus argus</name>
    <dbReference type="NCBI Taxonomy" id="215402"/>
    <lineage>
        <taxon>Eukaryota</taxon>
        <taxon>Metazoa</taxon>
        <taxon>Chordata</taxon>
        <taxon>Craniata</taxon>
        <taxon>Vertebrata</taxon>
        <taxon>Euteleostomi</taxon>
        <taxon>Actinopterygii</taxon>
        <taxon>Neopterygii</taxon>
        <taxon>Teleostei</taxon>
        <taxon>Neoteleostei</taxon>
        <taxon>Acanthomorphata</taxon>
        <taxon>Anabantaria</taxon>
        <taxon>Anabantiformes</taxon>
        <taxon>Channoidei</taxon>
        <taxon>Channidae</taxon>
        <taxon>Channa</taxon>
    </lineage>
</organism>